<evidence type="ECO:0000313" key="16">
    <source>
        <dbReference type="Proteomes" id="UP000504632"/>
    </source>
</evidence>
<comment type="subcellular location">
    <subcellularLocation>
        <location evidence="1">Membrane</location>
        <topology evidence="1">Multi-pass membrane protein</topology>
    </subcellularLocation>
</comment>
<organism evidence="16 17">
    <name type="scientific">Chanos chanos</name>
    <name type="common">Milkfish</name>
    <name type="synonym">Mugil chanos</name>
    <dbReference type="NCBI Taxonomy" id="29144"/>
    <lineage>
        <taxon>Eukaryota</taxon>
        <taxon>Metazoa</taxon>
        <taxon>Chordata</taxon>
        <taxon>Craniata</taxon>
        <taxon>Vertebrata</taxon>
        <taxon>Euteleostomi</taxon>
        <taxon>Actinopterygii</taxon>
        <taxon>Neopterygii</taxon>
        <taxon>Teleostei</taxon>
        <taxon>Ostariophysi</taxon>
        <taxon>Gonorynchiformes</taxon>
        <taxon>Chanidae</taxon>
        <taxon>Chanos</taxon>
    </lineage>
</organism>
<dbReference type="GO" id="GO:0005886">
    <property type="term" value="C:plasma membrane"/>
    <property type="evidence" value="ECO:0007669"/>
    <property type="project" value="TreeGrafter"/>
</dbReference>
<keyword evidence="16" id="KW-1185">Reference proteome</keyword>
<evidence type="ECO:0000256" key="13">
    <source>
        <dbReference type="RuleBase" id="RU362091"/>
    </source>
</evidence>
<feature type="compositionally biased region" description="Basic and acidic residues" evidence="14">
    <location>
        <begin position="553"/>
        <end position="562"/>
    </location>
</feature>
<dbReference type="InterPro" id="IPR038377">
    <property type="entry name" value="Na/Glc_symporter_sf"/>
</dbReference>
<dbReference type="Proteomes" id="UP000504632">
    <property type="component" value="Chromosome 11"/>
</dbReference>
<reference evidence="16" key="1">
    <citation type="submission" date="2024-06" db="UniProtKB">
        <authorList>
            <consortium name="RefSeq"/>
        </authorList>
    </citation>
    <scope>NUCLEOTIDE SEQUENCE [LARGE SCALE GENOMIC DNA]</scope>
</reference>
<name>A0A6J2WF77_CHACN</name>
<protein>
    <submittedName>
        <fullName evidence="17">High-affinity choline transporter 1-like</fullName>
    </submittedName>
</protein>
<feature type="transmembrane region" description="Helical" evidence="15">
    <location>
        <begin position="54"/>
        <end position="71"/>
    </location>
</feature>
<feature type="transmembrane region" description="Helical" evidence="15">
    <location>
        <begin position="6"/>
        <end position="25"/>
    </location>
</feature>
<dbReference type="GeneID" id="115824170"/>
<evidence type="ECO:0000256" key="4">
    <source>
        <dbReference type="ARBA" id="ARBA00022692"/>
    </source>
</evidence>
<dbReference type="InterPro" id="IPR001734">
    <property type="entry name" value="Na/solute_symporter"/>
</dbReference>
<comment type="similarity">
    <text evidence="2 13">Belongs to the sodium:solute symporter (SSF) (TC 2.A.21) family.</text>
</comment>
<evidence type="ECO:0000313" key="17">
    <source>
        <dbReference type="RefSeq" id="XP_030644135.1"/>
    </source>
</evidence>
<reference evidence="17" key="2">
    <citation type="submission" date="2025-08" db="UniProtKB">
        <authorList>
            <consortium name="RefSeq"/>
        </authorList>
    </citation>
    <scope>IDENTIFICATION</scope>
</reference>
<feature type="transmembrane region" description="Helical" evidence="15">
    <location>
        <begin position="379"/>
        <end position="399"/>
    </location>
</feature>
<feature type="transmembrane region" description="Helical" evidence="15">
    <location>
        <begin position="480"/>
        <end position="497"/>
    </location>
</feature>
<dbReference type="PANTHER" id="PTHR45897:SF5">
    <property type="entry name" value="HIGH AFFINITY CHOLINE TRANSPORTER 1"/>
    <property type="match status" value="1"/>
</dbReference>
<keyword evidence="3" id="KW-0813">Transport</keyword>
<keyword evidence="7 15" id="KW-1133">Transmembrane helix</keyword>
<evidence type="ECO:0000256" key="15">
    <source>
        <dbReference type="SAM" id="Phobius"/>
    </source>
</evidence>
<dbReference type="Pfam" id="PF00474">
    <property type="entry name" value="SSF"/>
    <property type="match status" value="1"/>
</dbReference>
<dbReference type="OrthoDB" id="546820at2759"/>
<evidence type="ECO:0000256" key="7">
    <source>
        <dbReference type="ARBA" id="ARBA00022989"/>
    </source>
</evidence>
<evidence type="ECO:0000256" key="9">
    <source>
        <dbReference type="ARBA" id="ARBA00023065"/>
    </source>
</evidence>
<evidence type="ECO:0000256" key="6">
    <source>
        <dbReference type="ARBA" id="ARBA00022979"/>
    </source>
</evidence>
<gene>
    <name evidence="17" type="primary">LOC115824170</name>
</gene>
<evidence type="ECO:0000256" key="11">
    <source>
        <dbReference type="ARBA" id="ARBA00023180"/>
    </source>
</evidence>
<keyword evidence="4 15" id="KW-0812">Transmembrane</keyword>
<sequence length="562" mass="60822">MAVNVAGLVSVIVFYLVVMGTGFWASRKSKRAEARCTATQSEVMMVGGRNLKTWVSIFTTTATAVGGGYIMGSAEVVYNPTRGLVWCILPLGFFVNLNIVGLFFVKPVRSKNYVTIMDPFQEKYGNRLTACLFIPFLMADVLWVASVLAALGGTMSVILDISSEVSIVISAAVAILYTLLGGLYSVAYTDVIQLVLMLLGLWFCVPFAMLSPATVSITNTSLTSLFQEPWVGSIQVEDLGAWLDEFLIVSIGSVCYQELYQRILATSTVLQAQVTCCISAFISVILVIPSVLIGAVAASTDWNQTSYGLPTPYEEGKAGSILPIVLQHLCPQFVSLVGIGALAAAVMSSIDSALLSSSSLFARNFYKAVVRTNASEREILWAVKVSILVFGVIATALSMTSNSVFGLWILSVDVMYTVVCAQLLAVLFLSRHVNRYGALGGLATSAILRGLAGEPSLGIMPVWTLPGDRLLPDGSLFQGFPFRTAIFLISIASILLWSKAALWVFTRGYLPPHWDVFEVRRPGADALRREIGELRMEESKEKKEQLVSGEGASEGKMEENSH</sequence>
<feature type="region of interest" description="Disordered" evidence="14">
    <location>
        <begin position="537"/>
        <end position="562"/>
    </location>
</feature>
<evidence type="ECO:0000256" key="10">
    <source>
        <dbReference type="ARBA" id="ARBA00023136"/>
    </source>
</evidence>
<keyword evidence="8" id="KW-0915">Sodium</keyword>
<keyword evidence="9" id="KW-0406">Ion transport</keyword>
<feature type="transmembrane region" description="Helical" evidence="15">
    <location>
        <begin position="126"/>
        <end position="159"/>
    </location>
</feature>
<keyword evidence="5" id="KW-0769">Symport</keyword>
<dbReference type="PANTHER" id="PTHR45897">
    <property type="entry name" value="HIGH-AFFINITY CHOLINE TRANSPORTER 1"/>
    <property type="match status" value="1"/>
</dbReference>
<feature type="transmembrane region" description="Helical" evidence="15">
    <location>
        <begin position="436"/>
        <end position="460"/>
    </location>
</feature>
<feature type="transmembrane region" description="Helical" evidence="15">
    <location>
        <begin position="272"/>
        <end position="298"/>
    </location>
</feature>
<evidence type="ECO:0000256" key="1">
    <source>
        <dbReference type="ARBA" id="ARBA00004141"/>
    </source>
</evidence>
<keyword evidence="6" id="KW-0530">Neurotransmitter biosynthesis</keyword>
<evidence type="ECO:0000256" key="8">
    <source>
        <dbReference type="ARBA" id="ARBA00023053"/>
    </source>
</evidence>
<feature type="transmembrane region" description="Helical" evidence="15">
    <location>
        <begin position="239"/>
        <end position="260"/>
    </location>
</feature>
<feature type="transmembrane region" description="Helical" evidence="15">
    <location>
        <begin position="405"/>
        <end position="429"/>
    </location>
</feature>
<evidence type="ECO:0000256" key="14">
    <source>
        <dbReference type="SAM" id="MobiDB-lite"/>
    </source>
</evidence>
<accession>A0A6J2WF77</accession>
<feature type="transmembrane region" description="Helical" evidence="15">
    <location>
        <begin position="83"/>
        <end position="105"/>
    </location>
</feature>
<proteinExistence type="inferred from homology"/>
<dbReference type="RefSeq" id="XP_030644135.1">
    <property type="nucleotide sequence ID" value="XM_030788275.1"/>
</dbReference>
<evidence type="ECO:0000256" key="3">
    <source>
        <dbReference type="ARBA" id="ARBA00022448"/>
    </source>
</evidence>
<dbReference type="PROSITE" id="PS50283">
    <property type="entry name" value="NA_SOLUT_SYMP_3"/>
    <property type="match status" value="1"/>
</dbReference>
<dbReference type="GO" id="GO:0008292">
    <property type="term" value="P:acetylcholine biosynthetic process"/>
    <property type="evidence" value="ECO:0007669"/>
    <property type="project" value="TreeGrafter"/>
</dbReference>
<evidence type="ECO:0000256" key="12">
    <source>
        <dbReference type="ARBA" id="ARBA00023201"/>
    </source>
</evidence>
<dbReference type="Gene3D" id="1.20.1730.10">
    <property type="entry name" value="Sodium/glucose cotransporter"/>
    <property type="match status" value="1"/>
</dbReference>
<evidence type="ECO:0000256" key="2">
    <source>
        <dbReference type="ARBA" id="ARBA00006434"/>
    </source>
</evidence>
<dbReference type="InterPro" id="IPR052244">
    <property type="entry name" value="Choline_transporter"/>
</dbReference>
<feature type="transmembrane region" description="Helical" evidence="15">
    <location>
        <begin position="194"/>
        <end position="219"/>
    </location>
</feature>
<dbReference type="CDD" id="cd11474">
    <property type="entry name" value="SLC5sbd_CHT"/>
    <property type="match status" value="1"/>
</dbReference>
<feature type="transmembrane region" description="Helical" evidence="15">
    <location>
        <begin position="165"/>
        <end position="187"/>
    </location>
</feature>
<keyword evidence="10 15" id="KW-0472">Membrane</keyword>
<keyword evidence="11" id="KW-0325">Glycoprotein</keyword>
<dbReference type="GO" id="GO:0005307">
    <property type="term" value="F:choline:sodium symporter activity"/>
    <property type="evidence" value="ECO:0007669"/>
    <property type="project" value="TreeGrafter"/>
</dbReference>
<dbReference type="AlphaFoldDB" id="A0A6J2WF77"/>
<dbReference type="InParanoid" id="A0A6J2WF77"/>
<evidence type="ECO:0000256" key="5">
    <source>
        <dbReference type="ARBA" id="ARBA00022847"/>
    </source>
</evidence>
<keyword evidence="12" id="KW-0739">Sodium transport</keyword>
<feature type="transmembrane region" description="Helical" evidence="15">
    <location>
        <begin position="333"/>
        <end position="358"/>
    </location>
</feature>